<protein>
    <recommendedName>
        <fullName evidence="1">ESAT-6-like protein</fullName>
    </recommendedName>
</protein>
<evidence type="ECO:0000313" key="3">
    <source>
        <dbReference type="Proteomes" id="UP000316125"/>
    </source>
</evidence>
<dbReference type="NCBIfam" id="TIGR03930">
    <property type="entry name" value="WXG100_ESAT6"/>
    <property type="match status" value="1"/>
</dbReference>
<dbReference type="InterPro" id="IPR036689">
    <property type="entry name" value="ESAT-6-like_sf"/>
</dbReference>
<dbReference type="RefSeq" id="WP_140037626.1">
    <property type="nucleotide sequence ID" value="NZ_CP041040.1"/>
</dbReference>
<dbReference type="EMBL" id="CP041040">
    <property type="protein sequence ID" value="QDE35438.1"/>
    <property type="molecule type" value="Genomic_DNA"/>
</dbReference>
<dbReference type="AlphaFoldDB" id="A0A4Y5YS65"/>
<sequence>MRVSVRHDAVAQTVAELALTVKTFEHELDVLDSEVALLTSAWDGEAQRAYERAQQQWSTAIESMKALLAEATRRLITANSISMATADTAARVWS</sequence>
<dbReference type="SUPFAM" id="SSF140453">
    <property type="entry name" value="EsxAB dimer-like"/>
    <property type="match status" value="1"/>
</dbReference>
<organism evidence="2 3">
    <name type="scientific">Microbacterium foliorum</name>
    <dbReference type="NCBI Taxonomy" id="104336"/>
    <lineage>
        <taxon>Bacteria</taxon>
        <taxon>Bacillati</taxon>
        <taxon>Actinomycetota</taxon>
        <taxon>Actinomycetes</taxon>
        <taxon>Micrococcales</taxon>
        <taxon>Microbacteriaceae</taxon>
        <taxon>Microbacterium</taxon>
    </lineage>
</organism>
<dbReference type="Gene3D" id="1.10.287.1060">
    <property type="entry name" value="ESAT-6-like"/>
    <property type="match status" value="1"/>
</dbReference>
<dbReference type="InterPro" id="IPR010310">
    <property type="entry name" value="T7SS_ESAT-6-like"/>
</dbReference>
<evidence type="ECO:0000256" key="1">
    <source>
        <dbReference type="RuleBase" id="RU362001"/>
    </source>
</evidence>
<evidence type="ECO:0000313" key="2">
    <source>
        <dbReference type="EMBL" id="QDE35438.1"/>
    </source>
</evidence>
<dbReference type="OrthoDB" id="4278078at2"/>
<reference evidence="2 3" key="1">
    <citation type="submission" date="2019-06" db="EMBL/GenBank/DDBJ databases">
        <title>Complete genome of Microbacterium foliorum M2.</title>
        <authorList>
            <person name="Cao G."/>
        </authorList>
    </citation>
    <scope>NUCLEOTIDE SEQUENCE [LARGE SCALE GENOMIC DNA]</scope>
    <source>
        <strain evidence="2 3">M2</strain>
    </source>
</reference>
<accession>A0A4Y5YS65</accession>
<comment type="similarity">
    <text evidence="1">Belongs to the WXG100 family.</text>
</comment>
<proteinExistence type="inferred from homology"/>
<dbReference type="Pfam" id="PF06013">
    <property type="entry name" value="WXG100"/>
    <property type="match status" value="1"/>
</dbReference>
<name>A0A4Y5YS65_9MICO</name>
<dbReference type="Proteomes" id="UP000316125">
    <property type="component" value="Chromosome"/>
</dbReference>
<gene>
    <name evidence="2" type="ORF">FIV50_11980</name>
</gene>